<evidence type="ECO:0000313" key="4">
    <source>
        <dbReference type="Proteomes" id="UP000014977"/>
    </source>
</evidence>
<gene>
    <name evidence="3" type="ORF">dsmv_3619</name>
</gene>
<feature type="signal peptide" evidence="2">
    <location>
        <begin position="1"/>
        <end position="20"/>
    </location>
</feature>
<dbReference type="eggNOG" id="ENOG502ZJUR">
    <property type="taxonomic scope" value="Bacteria"/>
</dbReference>
<dbReference type="PROSITE" id="PS51257">
    <property type="entry name" value="PROKAR_LIPOPROTEIN"/>
    <property type="match status" value="1"/>
</dbReference>
<organism evidence="3 4">
    <name type="scientific">Desulfococcus multivorans DSM 2059</name>
    <dbReference type="NCBI Taxonomy" id="1121405"/>
    <lineage>
        <taxon>Bacteria</taxon>
        <taxon>Pseudomonadati</taxon>
        <taxon>Thermodesulfobacteriota</taxon>
        <taxon>Desulfobacteria</taxon>
        <taxon>Desulfobacterales</taxon>
        <taxon>Desulfococcaceae</taxon>
        <taxon>Desulfococcus</taxon>
    </lineage>
</organism>
<comment type="caution">
    <text evidence="3">The sequence shown here is derived from an EMBL/GenBank/DDBJ whole genome shotgun (WGS) entry which is preliminary data.</text>
</comment>
<keyword evidence="2" id="KW-0732">Signal</keyword>
<feature type="compositionally biased region" description="Basic and acidic residues" evidence="1">
    <location>
        <begin position="125"/>
        <end position="142"/>
    </location>
</feature>
<dbReference type="AlphaFoldDB" id="S7UJL9"/>
<protein>
    <recommendedName>
        <fullName evidence="5">Lipoprotein</fullName>
    </recommendedName>
</protein>
<sequence length="142" mass="17707">MKKFIFILIFAAFTSVSCVAAVRPYGADVAVAPHLPIVVELVDSYYVYSGYHYHYHQNRWYYSKTKDRHWKHLPKERYPREVRFKKKRNETHRGDERYRKNDSHRDSRHRESDRYRGDRHRRNDNHREDDKYRRSYRDRTDR</sequence>
<evidence type="ECO:0000256" key="2">
    <source>
        <dbReference type="SAM" id="SignalP"/>
    </source>
</evidence>
<keyword evidence="4" id="KW-1185">Reference proteome</keyword>
<dbReference type="Proteomes" id="UP000014977">
    <property type="component" value="Unassembled WGS sequence"/>
</dbReference>
<name>S7UJL9_DESML</name>
<feature type="compositionally biased region" description="Basic and acidic residues" evidence="1">
    <location>
        <begin position="91"/>
        <end position="116"/>
    </location>
</feature>
<dbReference type="EMBL" id="ATHJ01000134">
    <property type="protein sequence ID" value="EPR32518.1"/>
    <property type="molecule type" value="Genomic_DNA"/>
</dbReference>
<evidence type="ECO:0008006" key="5">
    <source>
        <dbReference type="Google" id="ProtNLM"/>
    </source>
</evidence>
<accession>S7UJL9</accession>
<feature type="chain" id="PRO_5030177262" description="Lipoprotein" evidence="2">
    <location>
        <begin position="21"/>
        <end position="142"/>
    </location>
</feature>
<reference evidence="3 4" key="1">
    <citation type="journal article" date="2013" name="Genome Announc.">
        <title>Draft genome sequences for three mercury-methylating, sulfate-reducing bacteria.</title>
        <authorList>
            <person name="Brown S.D."/>
            <person name="Hurt R.A.Jr."/>
            <person name="Gilmour C.C."/>
            <person name="Elias D.A."/>
        </authorList>
    </citation>
    <scope>NUCLEOTIDE SEQUENCE [LARGE SCALE GENOMIC DNA]</scope>
    <source>
        <strain evidence="3 4">DSM 2059</strain>
    </source>
</reference>
<dbReference type="RefSeq" id="WP_020878774.1">
    <property type="nucleotide sequence ID" value="NZ_FUWN01000038.1"/>
</dbReference>
<proteinExistence type="predicted"/>
<evidence type="ECO:0000256" key="1">
    <source>
        <dbReference type="SAM" id="MobiDB-lite"/>
    </source>
</evidence>
<evidence type="ECO:0000313" key="3">
    <source>
        <dbReference type="EMBL" id="EPR32518.1"/>
    </source>
</evidence>
<feature type="region of interest" description="Disordered" evidence="1">
    <location>
        <begin position="81"/>
        <end position="142"/>
    </location>
</feature>